<dbReference type="GO" id="GO:0022857">
    <property type="term" value="F:transmembrane transporter activity"/>
    <property type="evidence" value="ECO:0007669"/>
    <property type="project" value="TreeGrafter"/>
</dbReference>
<feature type="domain" description="ABC3 transporter permease C-terminal" evidence="7">
    <location>
        <begin position="276"/>
        <end position="390"/>
    </location>
</feature>
<dbReference type="OrthoDB" id="973461at2"/>
<feature type="transmembrane region" description="Helical" evidence="6">
    <location>
        <begin position="747"/>
        <end position="773"/>
    </location>
</feature>
<evidence type="ECO:0000256" key="1">
    <source>
        <dbReference type="ARBA" id="ARBA00004651"/>
    </source>
</evidence>
<feature type="transmembrane region" description="Helical" evidence="6">
    <location>
        <begin position="363"/>
        <end position="388"/>
    </location>
</feature>
<dbReference type="AlphaFoldDB" id="A0A2V3PJW5"/>
<feature type="transmembrane region" description="Helical" evidence="6">
    <location>
        <begin position="661"/>
        <end position="685"/>
    </location>
</feature>
<evidence type="ECO:0000256" key="5">
    <source>
        <dbReference type="ARBA" id="ARBA00023136"/>
    </source>
</evidence>
<comment type="caution">
    <text evidence="9">The sequence shown here is derived from an EMBL/GenBank/DDBJ whole genome shotgun (WGS) entry which is preliminary data.</text>
</comment>
<name>A0A2V3PJW5_9BACT</name>
<dbReference type="InterPro" id="IPR050250">
    <property type="entry name" value="Macrolide_Exporter_MacB"/>
</dbReference>
<evidence type="ECO:0000256" key="4">
    <source>
        <dbReference type="ARBA" id="ARBA00022989"/>
    </source>
</evidence>
<proteinExistence type="predicted"/>
<keyword evidence="3 6" id="KW-0812">Transmembrane</keyword>
<evidence type="ECO:0000256" key="6">
    <source>
        <dbReference type="SAM" id="Phobius"/>
    </source>
</evidence>
<accession>A0A2V3PJW5</accession>
<dbReference type="GO" id="GO:0005886">
    <property type="term" value="C:plasma membrane"/>
    <property type="evidence" value="ECO:0007669"/>
    <property type="project" value="UniProtKB-SubCell"/>
</dbReference>
<feature type="transmembrane region" description="Helical" evidence="6">
    <location>
        <begin position="21"/>
        <end position="41"/>
    </location>
</feature>
<dbReference type="PROSITE" id="PS51257">
    <property type="entry name" value="PROKAR_LIPOPROTEIN"/>
    <property type="match status" value="1"/>
</dbReference>
<feature type="transmembrane region" description="Helical" evidence="6">
    <location>
        <begin position="270"/>
        <end position="290"/>
    </location>
</feature>
<organism evidence="9 10">
    <name type="scientific">Dysgonomonas alginatilytica</name>
    <dbReference type="NCBI Taxonomy" id="1605892"/>
    <lineage>
        <taxon>Bacteria</taxon>
        <taxon>Pseudomonadati</taxon>
        <taxon>Bacteroidota</taxon>
        <taxon>Bacteroidia</taxon>
        <taxon>Bacteroidales</taxon>
        <taxon>Dysgonomonadaceae</taxon>
        <taxon>Dysgonomonas</taxon>
    </lineage>
</organism>
<dbReference type="InterPro" id="IPR003838">
    <property type="entry name" value="ABC3_permease_C"/>
</dbReference>
<keyword evidence="10" id="KW-1185">Reference proteome</keyword>
<gene>
    <name evidence="9" type="ORF">CLV62_14220</name>
</gene>
<reference evidence="9 10" key="1">
    <citation type="submission" date="2018-03" db="EMBL/GenBank/DDBJ databases">
        <title>Genomic Encyclopedia of Archaeal and Bacterial Type Strains, Phase II (KMG-II): from individual species to whole genera.</title>
        <authorList>
            <person name="Goeker M."/>
        </authorList>
    </citation>
    <scope>NUCLEOTIDE SEQUENCE [LARGE SCALE GENOMIC DNA]</scope>
    <source>
        <strain evidence="9 10">DSM 100214</strain>
    </source>
</reference>
<dbReference type="RefSeq" id="WP_110312507.1">
    <property type="nucleotide sequence ID" value="NZ_QICL01000042.1"/>
</dbReference>
<keyword evidence="5 6" id="KW-0472">Membrane</keyword>
<evidence type="ECO:0000259" key="8">
    <source>
        <dbReference type="Pfam" id="PF12704"/>
    </source>
</evidence>
<evidence type="ECO:0000256" key="3">
    <source>
        <dbReference type="ARBA" id="ARBA00022692"/>
    </source>
</evidence>
<dbReference type="Pfam" id="PF02687">
    <property type="entry name" value="FtsX"/>
    <property type="match status" value="2"/>
</dbReference>
<evidence type="ECO:0000256" key="2">
    <source>
        <dbReference type="ARBA" id="ARBA00022475"/>
    </source>
</evidence>
<sequence length="784" mass="88602">MLKHYFKITVRSLIKDRRYSFINIVGLSVAIACCFLLIFWIKFELSFEDGYPKGNQIYRVMKVENRIDGLHKSAYIRPTVAEELKTTFPQIEAATFMSHENLPFVREDKSGEDGISIDYVTTNKDFLKMFSFVYLEGSPQNIVNNRGVLITKDAAYKFFGNESPIGKSITFGISLTCTIEAVVELPRNTQVRFDVLSIDGHNSGGTHYIMMKENAEVTPEFKRQIADFLSTQGETKDKLVLQPLKDIHLHSPKEVAINTRWEVYGNLEQIYLFSAAVILILIIAIINYINTSIARALSRMKEVGVRKVTGATKRQLKERFLFESFFISAISVIVALALVKFFFPVFSKIMGTQTAFSFDLQSALIAIAVCIIISLLSGGYAAFYLSSFSPKLVMRGGSNTGSKEGLRKALIGLQFFISISILMCTTIIYKQINAIFNADTGVNRENIIVLETSFWYDAENFIQIIKKENSNIIAASIAMSAPYNSSWGYSGISWEGSSDEVKNVEFTEISCDTHYANTFGLKVIEGEFIKPGLKWWQWTEDKSFDIVINESFKKMMGEANPIGITVTYGFGRQGKIIGVVKDFNFKPLREKISPLIISFNPETCFNVYVKTTGKDKQATLEYILGKYKEMKPGYAKRPVAYHTVDDEYKEMYAVELRTAHMLSVFSVISFVISLLGIISMVSFMVEKRTKEIAIRKINGASIKDISILFITGIAKVGLVASAISIPICYVIMYQWLEGFIYRTALSWWIFALIPLFMLLITALVIIVQIYYTARQSPVESLRSE</sequence>
<keyword evidence="2" id="KW-1003">Cell membrane</keyword>
<dbReference type="PANTHER" id="PTHR30572:SF18">
    <property type="entry name" value="ABC-TYPE MACROLIDE FAMILY EXPORT SYSTEM PERMEASE COMPONENT 2"/>
    <property type="match status" value="1"/>
</dbReference>
<feature type="domain" description="ABC3 transporter permease C-terminal" evidence="7">
    <location>
        <begin position="664"/>
        <end position="777"/>
    </location>
</feature>
<dbReference type="Proteomes" id="UP000247973">
    <property type="component" value="Unassembled WGS sequence"/>
</dbReference>
<evidence type="ECO:0000259" key="7">
    <source>
        <dbReference type="Pfam" id="PF02687"/>
    </source>
</evidence>
<evidence type="ECO:0000313" key="10">
    <source>
        <dbReference type="Proteomes" id="UP000247973"/>
    </source>
</evidence>
<feature type="transmembrane region" description="Helical" evidence="6">
    <location>
        <begin position="409"/>
        <end position="429"/>
    </location>
</feature>
<feature type="transmembrane region" description="Helical" evidence="6">
    <location>
        <begin position="320"/>
        <end position="343"/>
    </location>
</feature>
<dbReference type="InterPro" id="IPR025857">
    <property type="entry name" value="MacB_PCD"/>
</dbReference>
<comment type="subcellular location">
    <subcellularLocation>
        <location evidence="1">Cell membrane</location>
        <topology evidence="1">Multi-pass membrane protein</topology>
    </subcellularLocation>
</comment>
<feature type="transmembrane region" description="Helical" evidence="6">
    <location>
        <begin position="706"/>
        <end position="735"/>
    </location>
</feature>
<dbReference type="PANTHER" id="PTHR30572">
    <property type="entry name" value="MEMBRANE COMPONENT OF TRANSPORTER-RELATED"/>
    <property type="match status" value="1"/>
</dbReference>
<keyword evidence="4 6" id="KW-1133">Transmembrane helix</keyword>
<protein>
    <submittedName>
        <fullName evidence="9">Putative ABC transport system permease protein</fullName>
    </submittedName>
</protein>
<feature type="domain" description="MacB-like periplasmic core" evidence="8">
    <location>
        <begin position="20"/>
        <end position="188"/>
    </location>
</feature>
<dbReference type="Pfam" id="PF12704">
    <property type="entry name" value="MacB_PCD"/>
    <property type="match status" value="1"/>
</dbReference>
<dbReference type="EMBL" id="QICL01000042">
    <property type="protein sequence ID" value="PXV58873.1"/>
    <property type="molecule type" value="Genomic_DNA"/>
</dbReference>
<evidence type="ECO:0000313" key="9">
    <source>
        <dbReference type="EMBL" id="PXV58873.1"/>
    </source>
</evidence>